<dbReference type="GO" id="GO:0004540">
    <property type="term" value="F:RNA nuclease activity"/>
    <property type="evidence" value="ECO:0007669"/>
    <property type="project" value="InterPro"/>
</dbReference>
<dbReference type="eggNOG" id="COG1432">
    <property type="taxonomic scope" value="Bacteria"/>
</dbReference>
<reference evidence="2 3" key="1">
    <citation type="journal article" date="2008" name="J. Bacteriol.">
        <title>The genome of Heliobacterium modesticaldum, a phototrophic representative of the Firmicutes containing the simplest photosynthetic apparatus.</title>
        <authorList>
            <person name="Sattley W.M."/>
            <person name="Madigan M.T."/>
            <person name="Swingley W.D."/>
            <person name="Cheung P.C."/>
            <person name="Clocksin K.M."/>
            <person name="Conrad A.L."/>
            <person name="Dejesa L.C."/>
            <person name="Honchak B.M."/>
            <person name="Jung D.O."/>
            <person name="Karbach L.E."/>
            <person name="Kurdoglu A."/>
            <person name="Lahiri S."/>
            <person name="Mastrian S.D."/>
            <person name="Page L.E."/>
            <person name="Taylor H.L."/>
            <person name="Wang Z.T."/>
            <person name="Raymond J."/>
            <person name="Chen M."/>
            <person name="Blankenship R.E."/>
            <person name="Touchman J.W."/>
        </authorList>
    </citation>
    <scope>NUCLEOTIDE SEQUENCE [LARGE SCALE GENOMIC DNA]</scope>
    <source>
        <strain evidence="3">ATCC 51547 / Ice1</strain>
    </source>
</reference>
<accession>B0TB28</accession>
<dbReference type="InterPro" id="IPR021139">
    <property type="entry name" value="NYN"/>
</dbReference>
<dbReference type="Gene3D" id="3.40.50.1010">
    <property type="entry name" value="5'-nuclease"/>
    <property type="match status" value="1"/>
</dbReference>
<name>B0TB28_HELMI</name>
<dbReference type="Pfam" id="PF01936">
    <property type="entry name" value="NYN"/>
    <property type="match status" value="1"/>
</dbReference>
<dbReference type="AlphaFoldDB" id="B0TB28"/>
<evidence type="ECO:0000313" key="3">
    <source>
        <dbReference type="Proteomes" id="UP000008550"/>
    </source>
</evidence>
<dbReference type="Proteomes" id="UP000008550">
    <property type="component" value="Chromosome"/>
</dbReference>
<sequence length="214" mass="24377">MLTFWSFSLKIDMKGVSAVSDKCAIFIDGGYLDKVFQDEFGSPRVDYLKLSKWLSRGTSIFRTYYYNCLPYQSNPPTTEESQRFSKKQAFYGRLKQLERYEVRLGKLEFRGNRQDGTPIFVQKRVDILLGVDLALLAAKNRITHATIFAGDSDFLPAISVAKNEGVLITLAHGGASNPPHDDLWREADERIQLDTTVVNSILRQNPRIFNKKVC</sequence>
<organism evidence="2 3">
    <name type="scientific">Heliobacterium modesticaldum (strain ATCC 51547 / Ice1)</name>
    <dbReference type="NCBI Taxonomy" id="498761"/>
    <lineage>
        <taxon>Bacteria</taxon>
        <taxon>Bacillati</taxon>
        <taxon>Bacillota</taxon>
        <taxon>Clostridia</taxon>
        <taxon>Eubacteriales</taxon>
        <taxon>Heliobacteriaceae</taxon>
        <taxon>Heliomicrobium</taxon>
    </lineage>
</organism>
<dbReference type="PANTHER" id="PTHR35458:SF8">
    <property type="entry name" value="SLR0650 PROTEIN"/>
    <property type="match status" value="1"/>
</dbReference>
<dbReference type="HOGENOM" id="CLU_071591_1_1_9"/>
<feature type="domain" description="NYN" evidence="1">
    <location>
        <begin position="23"/>
        <end position="191"/>
    </location>
</feature>
<dbReference type="KEGG" id="hmo:HM1_0800"/>
<dbReference type="InterPro" id="IPR047140">
    <property type="entry name" value="LabA"/>
</dbReference>
<proteinExistence type="predicted"/>
<evidence type="ECO:0000259" key="1">
    <source>
        <dbReference type="Pfam" id="PF01936"/>
    </source>
</evidence>
<keyword evidence="3" id="KW-1185">Reference proteome</keyword>
<dbReference type="OrthoDB" id="9800236at2"/>
<dbReference type="EMBL" id="CP000930">
    <property type="protein sequence ID" value="ABZ83755.1"/>
    <property type="molecule type" value="Genomic_DNA"/>
</dbReference>
<gene>
    <name evidence="2" type="ORF">HM1_0800</name>
</gene>
<dbReference type="PANTHER" id="PTHR35458">
    <property type="entry name" value="SLR0755 PROTEIN"/>
    <property type="match status" value="1"/>
</dbReference>
<protein>
    <recommendedName>
        <fullName evidence="1">NYN domain-containing protein</fullName>
    </recommendedName>
</protein>
<evidence type="ECO:0000313" key="2">
    <source>
        <dbReference type="EMBL" id="ABZ83755.1"/>
    </source>
</evidence>